<dbReference type="RefSeq" id="WP_191748993.1">
    <property type="nucleotide sequence ID" value="NZ_JACSQC010000009.1"/>
</dbReference>
<accession>A0ABR8YLX0</accession>
<keyword evidence="3" id="KW-1185">Reference proteome</keyword>
<protein>
    <submittedName>
        <fullName evidence="2">NUDIX domain-containing protein</fullName>
    </submittedName>
</protein>
<dbReference type="EMBL" id="JACSQC010000009">
    <property type="protein sequence ID" value="MBD8045255.1"/>
    <property type="molecule type" value="Genomic_DNA"/>
</dbReference>
<evidence type="ECO:0000313" key="2">
    <source>
        <dbReference type="EMBL" id="MBD8045255.1"/>
    </source>
</evidence>
<dbReference type="InterPro" id="IPR000086">
    <property type="entry name" value="NUDIX_hydrolase_dom"/>
</dbReference>
<proteinExistence type="predicted"/>
<dbReference type="Gene3D" id="3.90.79.10">
    <property type="entry name" value="Nucleoside Triphosphate Pyrophosphohydrolase"/>
    <property type="match status" value="1"/>
</dbReference>
<evidence type="ECO:0000313" key="3">
    <source>
        <dbReference type="Proteomes" id="UP000652763"/>
    </source>
</evidence>
<reference evidence="2 3" key="1">
    <citation type="submission" date="2020-08" db="EMBL/GenBank/DDBJ databases">
        <title>A Genomic Blueprint of the Chicken Gut Microbiome.</title>
        <authorList>
            <person name="Gilroy R."/>
            <person name="Ravi A."/>
            <person name="Getino M."/>
            <person name="Pursley I."/>
            <person name="Horton D.L."/>
            <person name="Alikhan N.-F."/>
            <person name="Baker D."/>
            <person name="Gharbi K."/>
            <person name="Hall N."/>
            <person name="Watson M."/>
            <person name="Adriaenssens E.M."/>
            <person name="Foster-Nyarko E."/>
            <person name="Jarju S."/>
            <person name="Secka A."/>
            <person name="Antonio M."/>
            <person name="Oren A."/>
            <person name="Chaudhuri R."/>
            <person name="La Ragione R.M."/>
            <person name="Hildebrand F."/>
            <person name="Pallen M.J."/>
        </authorList>
    </citation>
    <scope>NUCLEOTIDE SEQUENCE [LARGE SCALE GENOMIC DNA]</scope>
    <source>
        <strain evidence="2 3">Sa2BUA2</strain>
    </source>
</reference>
<name>A0ABR8YLX0_9MICC</name>
<evidence type="ECO:0000259" key="1">
    <source>
        <dbReference type="PROSITE" id="PS51462"/>
    </source>
</evidence>
<dbReference type="PROSITE" id="PS51462">
    <property type="entry name" value="NUDIX"/>
    <property type="match status" value="1"/>
</dbReference>
<gene>
    <name evidence="2" type="ORF">H9638_15700</name>
</gene>
<sequence length="182" mass="18689">MAGQGLTRFYGSVFRRRVDTALLLRDGSGGILIVRAGNGPWALPGGVVKTGEDPRSAAAREASAVLGDRVQAGRMLVLDCSVVPAQDGGALSFVYDGGSVAAATSEFRAAGGSLQARFLPAEDCARLLDAPEAARLAAGLRALELQGVAELVDGQDTTEDLPRPAGAPALMPRLPEVSHLLG</sequence>
<dbReference type="Pfam" id="PF00293">
    <property type="entry name" value="NUDIX"/>
    <property type="match status" value="1"/>
</dbReference>
<dbReference type="SUPFAM" id="SSF55811">
    <property type="entry name" value="Nudix"/>
    <property type="match status" value="1"/>
</dbReference>
<organism evidence="2 3">
    <name type="scientific">Arthrobacter pullicola</name>
    <dbReference type="NCBI Taxonomy" id="2762224"/>
    <lineage>
        <taxon>Bacteria</taxon>
        <taxon>Bacillati</taxon>
        <taxon>Actinomycetota</taxon>
        <taxon>Actinomycetes</taxon>
        <taxon>Micrococcales</taxon>
        <taxon>Micrococcaceae</taxon>
        <taxon>Arthrobacter</taxon>
    </lineage>
</organism>
<dbReference type="Proteomes" id="UP000652763">
    <property type="component" value="Unassembled WGS sequence"/>
</dbReference>
<feature type="domain" description="Nudix hydrolase" evidence="1">
    <location>
        <begin position="14"/>
        <end position="141"/>
    </location>
</feature>
<dbReference type="InterPro" id="IPR015797">
    <property type="entry name" value="NUDIX_hydrolase-like_dom_sf"/>
</dbReference>
<comment type="caution">
    <text evidence="2">The sequence shown here is derived from an EMBL/GenBank/DDBJ whole genome shotgun (WGS) entry which is preliminary data.</text>
</comment>